<reference evidence="2 3" key="1">
    <citation type="submission" date="2019-06" db="EMBL/GenBank/DDBJ databases">
        <title>Whole genome shotgun sequence of Streptomyces gardneri NBRC 12865.</title>
        <authorList>
            <person name="Hosoyama A."/>
            <person name="Uohara A."/>
            <person name="Ohji S."/>
            <person name="Ichikawa N."/>
        </authorList>
    </citation>
    <scope>NUCLEOTIDE SEQUENCE [LARGE SCALE GENOMIC DNA]</scope>
    <source>
        <strain evidence="2 3">NBRC 12865</strain>
    </source>
</reference>
<keyword evidence="1" id="KW-1133">Transmembrane helix</keyword>
<dbReference type="Proteomes" id="UP000315226">
    <property type="component" value="Unassembled WGS sequence"/>
</dbReference>
<dbReference type="AlphaFoldDB" id="A0A4Y3RN84"/>
<evidence type="ECO:0000256" key="1">
    <source>
        <dbReference type="SAM" id="Phobius"/>
    </source>
</evidence>
<evidence type="ECO:0000313" key="3">
    <source>
        <dbReference type="Proteomes" id="UP000315226"/>
    </source>
</evidence>
<sequence>MDPCDLSVTRNHIEVWHDRALPSGPEWIGFWTVLRGSLLPVLIWTVVACFTYFVYDPVVTVVLGGLFGLSFLVGFGLRRRARHSVRCSAYGALGGVLDKSMVGF</sequence>
<gene>
    <name evidence="2" type="ORF">SGA01_29050</name>
</gene>
<organism evidence="2 3">
    <name type="scientific">Streptomyces gardneri</name>
    <dbReference type="NCBI Taxonomy" id="66892"/>
    <lineage>
        <taxon>Bacteria</taxon>
        <taxon>Bacillati</taxon>
        <taxon>Actinomycetota</taxon>
        <taxon>Actinomycetes</taxon>
        <taxon>Kitasatosporales</taxon>
        <taxon>Streptomycetaceae</taxon>
        <taxon>Streptomyces</taxon>
    </lineage>
</organism>
<feature type="transmembrane region" description="Helical" evidence="1">
    <location>
        <begin position="28"/>
        <end position="53"/>
    </location>
</feature>
<keyword evidence="3" id="KW-1185">Reference proteome</keyword>
<feature type="transmembrane region" description="Helical" evidence="1">
    <location>
        <begin position="59"/>
        <end position="77"/>
    </location>
</feature>
<keyword evidence="1" id="KW-0472">Membrane</keyword>
<keyword evidence="1" id="KW-0812">Transmembrane</keyword>
<protein>
    <submittedName>
        <fullName evidence="2">Uncharacterized protein</fullName>
    </submittedName>
</protein>
<proteinExistence type="predicted"/>
<dbReference type="EMBL" id="BJMN01000016">
    <property type="protein sequence ID" value="GEB57300.1"/>
    <property type="molecule type" value="Genomic_DNA"/>
</dbReference>
<comment type="caution">
    <text evidence="2">The sequence shown here is derived from an EMBL/GenBank/DDBJ whole genome shotgun (WGS) entry which is preliminary data.</text>
</comment>
<accession>A0A4Y3RN84</accession>
<dbReference type="OrthoDB" id="4284643at2"/>
<evidence type="ECO:0000313" key="2">
    <source>
        <dbReference type="EMBL" id="GEB57300.1"/>
    </source>
</evidence>
<name>A0A4Y3RN84_9ACTN</name>